<dbReference type="InterPro" id="IPR025733">
    <property type="entry name" value="PAPs_C"/>
</dbReference>
<dbReference type="Pfam" id="PF16656">
    <property type="entry name" value="Pur_ac_phosph_N"/>
    <property type="match status" value="1"/>
</dbReference>
<reference evidence="11 12" key="1">
    <citation type="journal article" date="2018" name="Plant J.">
        <title>Genome sequences of Chlorella sorokiniana UTEX 1602 and Micractinium conductrix SAG 241.80: implications to maltose excretion by a green alga.</title>
        <authorList>
            <person name="Arriola M.B."/>
            <person name="Velmurugan N."/>
            <person name="Zhang Y."/>
            <person name="Plunkett M.H."/>
            <person name="Hondzo H."/>
            <person name="Barney B.M."/>
        </authorList>
    </citation>
    <scope>NUCLEOTIDE SEQUENCE [LARGE SCALE GENOMIC DNA]</scope>
    <source>
        <strain evidence="11 12">SAG 241.80</strain>
    </source>
</reference>
<keyword evidence="6" id="KW-0175">Coiled coil</keyword>
<dbReference type="PANTHER" id="PTHR22953">
    <property type="entry name" value="ACID PHOSPHATASE RELATED"/>
    <property type="match status" value="1"/>
</dbReference>
<feature type="signal peptide" evidence="5">
    <location>
        <begin position="1"/>
        <end position="22"/>
    </location>
</feature>
<evidence type="ECO:0000313" key="12">
    <source>
        <dbReference type="Proteomes" id="UP000239649"/>
    </source>
</evidence>
<sequence>MRGARQAAPLLAALLLVTLLLGRSAPAGAAARELLLSVEPNGTQASIPLDPAANPVVTDYALDEPPVARTAVGWDPEGVHLTLWSGDAVLVSWQTGEPRVGPTAAPPPPHDPAEVAGLVRWGTEAGKLAGTAGNATDTVYSYSYGEAAGGQAYRSPILHHVLLSGLAPGQTYFYSVGGVLRNGSAAPEGRELSFRMPAAPPAPLSLGVIGDPGQTHNTSTTLEHLAASQPDVVLVLGDLSYADLYRSNDTSSNWGFLTPRSSQQLRWDAWARLTEPLLATVPAVYIAGNHEIEMQDDGATFTAFNARYPQPKDAAAVSVAPNNASLYLNSTDLRQFANSSEYEVQGGYWSVQLPWVHLVALSNYLPYDPSSPQYKFAAAELAGVDRTAMPFLLVLTHGAPRTTYGPEFGLFKELEEFMSFYEPLFYGAGVDLVLSGHVHSYERSLPLFNYSVDPCGTTYIVVGDGGNAEGPEDNFVDVARPPWCTNTSAYVQPAYQPTTTGLPTVTFQNGSFCPTSQPPYSAFREPSFGHAVLRILNATAARWSWMRNQDGQAAASDDVLLLRDTTPRVSATRLHGPDMGLSYTEATEPTHGVIAAAEEAEAAPAGGTGGGQPPPSKAAVQSYLSREEECPLAAPAVQSSTQQQLDSVTASPEVQAAAKQTLARESQSLGRKEASGDRQARGQAGLDEQAESVLHLRGGADEGSSAAAAAVLGAPQRPRAADADGTLAGAAQGPTAAGAGGGGDASPRLSAYHSPQMAALAEAEQDFERQEAPLFEGVRAELAAAREQARGAELKTGEAVQEARQWAHVATKAEEEKAEASPPPRGRRGLLAAAARLARQAADLEEESKRVEAKAFYLLNEGEHVEGLGADKERAVDALEVKVKEARALAHHADVQAARAELHFPEAEAALLHADTARSALAEARRSATLLRRRAEQLLQGAEEAAEGSKALMQRAYEKAEEGLKAKEAAQAAPEEGPPPAGEGPVTPEQPPQAARQLAAELDRTQKGRAAAELHAAQLMGEAQRKVEHARRLEARVGRSAQTEEAALQRAQHIGEAAERLSGQRISEQWLQLEASPEWRRLAHRFPEAMRQLEAHGRGSGGAAAEVDEMGVAPAEA</sequence>
<organism evidence="11 12">
    <name type="scientific">Micractinium conductrix</name>
    <dbReference type="NCBI Taxonomy" id="554055"/>
    <lineage>
        <taxon>Eukaryota</taxon>
        <taxon>Viridiplantae</taxon>
        <taxon>Chlorophyta</taxon>
        <taxon>core chlorophytes</taxon>
        <taxon>Trebouxiophyceae</taxon>
        <taxon>Chlorellales</taxon>
        <taxon>Chlorellaceae</taxon>
        <taxon>Chlorella clade</taxon>
        <taxon>Micractinium</taxon>
    </lineage>
</organism>
<dbReference type="Gene3D" id="2.60.40.380">
    <property type="entry name" value="Purple acid phosphatase-like, N-terminal"/>
    <property type="match status" value="1"/>
</dbReference>
<keyword evidence="3 5" id="KW-0378">Hydrolase</keyword>
<comment type="similarity">
    <text evidence="1 5">Belongs to the metallophosphoesterase superfamily. Purple acid phosphatase family.</text>
</comment>
<feature type="chain" id="PRO_5015023657" description="Purple acid phosphatase" evidence="5">
    <location>
        <begin position="23"/>
        <end position="1117"/>
    </location>
</feature>
<proteinExistence type="inferred from homology"/>
<dbReference type="EMBL" id="LHPF02000006">
    <property type="protein sequence ID" value="PSC73849.1"/>
    <property type="molecule type" value="Genomic_DNA"/>
</dbReference>
<feature type="compositionally biased region" description="Basic and acidic residues" evidence="7">
    <location>
        <begin position="670"/>
        <end position="680"/>
    </location>
</feature>
<dbReference type="InterPro" id="IPR039331">
    <property type="entry name" value="PAPs-like"/>
</dbReference>
<evidence type="ECO:0000259" key="8">
    <source>
        <dbReference type="Pfam" id="PF00149"/>
    </source>
</evidence>
<keyword evidence="4" id="KW-0325">Glycoprotein</keyword>
<dbReference type="Pfam" id="PF00149">
    <property type="entry name" value="Metallophos"/>
    <property type="match status" value="1"/>
</dbReference>
<feature type="domain" description="Purple acid phosphatase C-terminal" evidence="9">
    <location>
        <begin position="514"/>
        <end position="553"/>
    </location>
</feature>
<keyword evidence="12" id="KW-1185">Reference proteome</keyword>
<dbReference type="SUPFAM" id="SSF49363">
    <property type="entry name" value="Purple acid phosphatase, N-terminal domain"/>
    <property type="match status" value="1"/>
</dbReference>
<gene>
    <name evidence="11" type="ORF">C2E20_3190</name>
</gene>
<dbReference type="InterPro" id="IPR041792">
    <property type="entry name" value="MPP_PAP"/>
</dbReference>
<feature type="domain" description="Calcineurin-like phosphoesterase" evidence="8">
    <location>
        <begin position="206"/>
        <end position="441"/>
    </location>
</feature>
<dbReference type="Gene3D" id="3.60.21.10">
    <property type="match status" value="1"/>
</dbReference>
<evidence type="ECO:0000259" key="10">
    <source>
        <dbReference type="Pfam" id="PF16656"/>
    </source>
</evidence>
<feature type="region of interest" description="Disordered" evidence="7">
    <location>
        <begin position="1094"/>
        <end position="1117"/>
    </location>
</feature>
<evidence type="ECO:0000256" key="6">
    <source>
        <dbReference type="SAM" id="Coils"/>
    </source>
</evidence>
<protein>
    <recommendedName>
        <fullName evidence="5">Purple acid phosphatase</fullName>
        <ecNumber evidence="5">3.1.3.2</ecNumber>
    </recommendedName>
</protein>
<feature type="coiled-coil region" evidence="6">
    <location>
        <begin position="827"/>
        <end position="854"/>
    </location>
</feature>
<evidence type="ECO:0000313" key="11">
    <source>
        <dbReference type="EMBL" id="PSC73849.1"/>
    </source>
</evidence>
<feature type="compositionally biased region" description="Polar residues" evidence="7">
    <location>
        <begin position="637"/>
        <end position="652"/>
    </location>
</feature>
<dbReference type="InterPro" id="IPR029052">
    <property type="entry name" value="Metallo-depent_PP-like"/>
</dbReference>
<dbReference type="Proteomes" id="UP000239649">
    <property type="component" value="Unassembled WGS sequence"/>
</dbReference>
<comment type="caution">
    <text evidence="11">The sequence shown here is derived from an EMBL/GenBank/DDBJ whole genome shotgun (WGS) entry which is preliminary data.</text>
</comment>
<dbReference type="InterPro" id="IPR004843">
    <property type="entry name" value="Calcineurin-like_PHP"/>
</dbReference>
<evidence type="ECO:0000256" key="3">
    <source>
        <dbReference type="ARBA" id="ARBA00022801"/>
    </source>
</evidence>
<comment type="catalytic activity">
    <reaction evidence="5">
        <text>a phosphate monoester + H2O = an alcohol + phosphate</text>
        <dbReference type="Rhea" id="RHEA:15017"/>
        <dbReference type="ChEBI" id="CHEBI:15377"/>
        <dbReference type="ChEBI" id="CHEBI:30879"/>
        <dbReference type="ChEBI" id="CHEBI:43474"/>
        <dbReference type="ChEBI" id="CHEBI:67140"/>
        <dbReference type="EC" id="3.1.3.2"/>
    </reaction>
</comment>
<dbReference type="OrthoDB" id="407721at2759"/>
<evidence type="ECO:0000256" key="2">
    <source>
        <dbReference type="ARBA" id="ARBA00022729"/>
    </source>
</evidence>
<feature type="region of interest" description="Disordered" evidence="7">
    <location>
        <begin position="962"/>
        <end position="998"/>
    </location>
</feature>
<dbReference type="EC" id="3.1.3.2" evidence="5"/>
<evidence type="ECO:0000259" key="9">
    <source>
        <dbReference type="Pfam" id="PF14008"/>
    </source>
</evidence>
<feature type="compositionally biased region" description="Low complexity" evidence="7">
    <location>
        <begin position="723"/>
        <end position="737"/>
    </location>
</feature>
<dbReference type="GO" id="GO:0046872">
    <property type="term" value="F:metal ion binding"/>
    <property type="evidence" value="ECO:0007669"/>
    <property type="project" value="InterPro"/>
</dbReference>
<dbReference type="SUPFAM" id="SSF56300">
    <property type="entry name" value="Metallo-dependent phosphatases"/>
    <property type="match status" value="1"/>
</dbReference>
<dbReference type="InterPro" id="IPR015914">
    <property type="entry name" value="PAPs_N"/>
</dbReference>
<dbReference type="CDD" id="cd00839">
    <property type="entry name" value="MPP_PAPs"/>
    <property type="match status" value="1"/>
</dbReference>
<name>A0A2P6VID0_9CHLO</name>
<feature type="region of interest" description="Disordered" evidence="7">
    <location>
        <begin position="715"/>
        <end position="750"/>
    </location>
</feature>
<evidence type="ECO:0000256" key="1">
    <source>
        <dbReference type="ARBA" id="ARBA00008723"/>
    </source>
</evidence>
<evidence type="ECO:0000256" key="5">
    <source>
        <dbReference type="RuleBase" id="RU361203"/>
    </source>
</evidence>
<keyword evidence="2 5" id="KW-0732">Signal</keyword>
<dbReference type="STRING" id="554055.A0A2P6VID0"/>
<accession>A0A2P6VID0</accession>
<feature type="domain" description="Purple acid phosphatase N-terminal" evidence="10">
    <location>
        <begin position="76"/>
        <end position="179"/>
    </location>
</feature>
<evidence type="ECO:0000256" key="7">
    <source>
        <dbReference type="SAM" id="MobiDB-lite"/>
    </source>
</evidence>
<dbReference type="GO" id="GO:0003993">
    <property type="term" value="F:acid phosphatase activity"/>
    <property type="evidence" value="ECO:0007669"/>
    <property type="project" value="UniProtKB-EC"/>
</dbReference>
<dbReference type="InterPro" id="IPR008963">
    <property type="entry name" value="Purple_acid_Pase-like_N"/>
</dbReference>
<dbReference type="PANTHER" id="PTHR22953:SF153">
    <property type="entry name" value="PURPLE ACID PHOSPHATASE"/>
    <property type="match status" value="1"/>
</dbReference>
<evidence type="ECO:0000256" key="4">
    <source>
        <dbReference type="ARBA" id="ARBA00023180"/>
    </source>
</evidence>
<feature type="region of interest" description="Disordered" evidence="7">
    <location>
        <begin position="602"/>
        <end position="686"/>
    </location>
</feature>
<dbReference type="Pfam" id="PF14008">
    <property type="entry name" value="Metallophos_C"/>
    <property type="match status" value="1"/>
</dbReference>
<dbReference type="AlphaFoldDB" id="A0A2P6VID0"/>